<dbReference type="EMBL" id="ABCC02000057">
    <property type="protein sequence ID" value="EDP13071.1"/>
    <property type="molecule type" value="Genomic_DNA"/>
</dbReference>
<accession>A8S3R7</accession>
<evidence type="ECO:0000256" key="1">
    <source>
        <dbReference type="ARBA" id="ARBA00022448"/>
    </source>
</evidence>
<dbReference type="Proteomes" id="UP000005396">
    <property type="component" value="Unassembled WGS sequence"/>
</dbReference>
<dbReference type="PANTHER" id="PTHR42781">
    <property type="entry name" value="SPERMIDINE/PUTRESCINE IMPORT ATP-BINDING PROTEIN POTA"/>
    <property type="match status" value="1"/>
</dbReference>
<dbReference type="eggNOG" id="COG3842">
    <property type="taxonomic scope" value="Bacteria"/>
</dbReference>
<sequence>MIILKDITKKFRNTTAVKGLSVEIREGELVCLLGPSGCGKSTTLSMIAGLEPPTKGDIFF</sequence>
<dbReference type="Pfam" id="PF00005">
    <property type="entry name" value="ABC_tran"/>
    <property type="match status" value="1"/>
</dbReference>
<organism evidence="3 4">
    <name type="scientific">Enterocloster bolteae (strain ATCC BAA-613 / DSM 15670 / CCUG 46953 / JCM 12243 / WAL 16351)</name>
    <name type="common">Clostridium bolteae</name>
    <dbReference type="NCBI Taxonomy" id="411902"/>
    <lineage>
        <taxon>Bacteria</taxon>
        <taxon>Bacillati</taxon>
        <taxon>Bacillota</taxon>
        <taxon>Clostridia</taxon>
        <taxon>Lachnospirales</taxon>
        <taxon>Lachnospiraceae</taxon>
        <taxon>Enterocloster</taxon>
    </lineage>
</organism>
<evidence type="ECO:0000313" key="3">
    <source>
        <dbReference type="EMBL" id="EDP13071.1"/>
    </source>
</evidence>
<dbReference type="GO" id="GO:0005524">
    <property type="term" value="F:ATP binding"/>
    <property type="evidence" value="ECO:0007669"/>
    <property type="project" value="InterPro"/>
</dbReference>
<comment type="caution">
    <text evidence="3">The sequence shown here is derived from an EMBL/GenBank/DDBJ whole genome shotgun (WGS) entry which is preliminary data.</text>
</comment>
<protein>
    <recommendedName>
        <fullName evidence="2">ABC transporter domain-containing protein</fullName>
    </recommendedName>
</protein>
<reference evidence="3 4" key="1">
    <citation type="submission" date="2007-08" db="EMBL/GenBank/DDBJ databases">
        <authorList>
            <person name="Fulton L."/>
            <person name="Clifton S."/>
            <person name="Fulton B."/>
            <person name="Xu J."/>
            <person name="Minx P."/>
            <person name="Pepin K.H."/>
            <person name="Johnson M."/>
            <person name="Thiruvilangam P."/>
            <person name="Bhonagiri V."/>
            <person name="Nash W.E."/>
            <person name="Mardis E.R."/>
            <person name="Wilson R.K."/>
        </authorList>
    </citation>
    <scope>NUCLEOTIDE SEQUENCE [LARGE SCALE GENOMIC DNA]</scope>
    <source>
        <strain evidence="4">ATCC BAA-613 / DSM 15670 / CCUG 46953 / JCM 12243 / WAL 16351</strain>
    </source>
</reference>
<dbReference type="SUPFAM" id="SSF52540">
    <property type="entry name" value="P-loop containing nucleoside triphosphate hydrolases"/>
    <property type="match status" value="1"/>
</dbReference>
<dbReference type="RefSeq" id="WP_007038416.1">
    <property type="nucleotide sequence ID" value="NZ_DS480712.1"/>
</dbReference>
<name>A8S3R7_ENTBW</name>
<gene>
    <name evidence="3" type="ORF">CLOBOL_06703</name>
</gene>
<evidence type="ECO:0000259" key="2">
    <source>
        <dbReference type="Pfam" id="PF00005"/>
    </source>
</evidence>
<evidence type="ECO:0000313" key="4">
    <source>
        <dbReference type="Proteomes" id="UP000005396"/>
    </source>
</evidence>
<dbReference type="Gene3D" id="3.40.50.300">
    <property type="entry name" value="P-loop containing nucleotide triphosphate hydrolases"/>
    <property type="match status" value="1"/>
</dbReference>
<dbReference type="InterPro" id="IPR050093">
    <property type="entry name" value="ABC_SmlMolc_Importer"/>
</dbReference>
<dbReference type="InterPro" id="IPR027417">
    <property type="entry name" value="P-loop_NTPase"/>
</dbReference>
<proteinExistence type="predicted"/>
<dbReference type="PANTHER" id="PTHR42781:SF4">
    <property type="entry name" value="SPERMIDINE_PUTRESCINE IMPORT ATP-BINDING PROTEIN POTA"/>
    <property type="match status" value="1"/>
</dbReference>
<dbReference type="GO" id="GO:0016887">
    <property type="term" value="F:ATP hydrolysis activity"/>
    <property type="evidence" value="ECO:0007669"/>
    <property type="project" value="InterPro"/>
</dbReference>
<dbReference type="HOGENOM" id="CLU_000604_1_15_9"/>
<dbReference type="AlphaFoldDB" id="A8S3R7"/>
<feature type="domain" description="ABC transporter" evidence="2">
    <location>
        <begin position="18"/>
        <end position="58"/>
    </location>
</feature>
<dbReference type="InterPro" id="IPR003439">
    <property type="entry name" value="ABC_transporter-like_ATP-bd"/>
</dbReference>
<keyword evidence="1" id="KW-0813">Transport</keyword>
<dbReference type="PaxDb" id="411902-CLOBOL_06703"/>
<reference evidence="3 4" key="2">
    <citation type="submission" date="2007-09" db="EMBL/GenBank/DDBJ databases">
        <title>Draft genome sequence of Clostridium bolteae (ATCC BAA-613).</title>
        <authorList>
            <person name="Sudarsanam P."/>
            <person name="Ley R."/>
            <person name="Guruge J."/>
            <person name="Turnbaugh P.J."/>
            <person name="Mahowald M."/>
            <person name="Liep D."/>
            <person name="Gordon J."/>
        </authorList>
    </citation>
    <scope>NUCLEOTIDE SEQUENCE [LARGE SCALE GENOMIC DNA]</scope>
    <source>
        <strain evidence="4">ATCC BAA-613 / DSM 15670 / CCUG 46953 / JCM 12243 / WAL 16351</strain>
    </source>
</reference>